<feature type="region of interest" description="Disordered" evidence="1">
    <location>
        <begin position="365"/>
        <end position="442"/>
    </location>
</feature>
<sequence>MASSDVTIVADETLMTFGNDDLWSVSGVKLWYGGTSRWAEFANSSMLASFTLQFEGTSIAFIGSSPQSSLPQSFRLSIDGSEDVTMTYPEPELSFQWYMSPILEDSLHQIEISELIHTNVDFAVITVGDNTSLTGQTIILDDSSPEITWNGKWQEETNQTFDPSGSGEYHPIRPLKNGTHTSTSVGDSMTFQFAGTAIDVYGIFNWNLSGSVVVDFTIDGTSNTSKSFSATIDRPDRVDVSLNYLLFNTTGLSSGNHTLKIDVADVVGSQSFTIDYLTYQPSFNSLRDKPDFTSMSAGSGTSSTATIDASPSGGTGPIATESPMPVLRHVNIRKVVGSVVGSVAVLSVLAIFLWCRRSRRVGTPLNNRSRLIPRPLPITSGNRSLGNSSGTARARGLKSSSPGKSESLHRSTSLAGIAPTSAVQNGPVFDSNNQSSGGTSLEQETAARMHSYFNAIFTFFTELQRSGFALNGVEGRHELGILPMSREGEYFGAGSDTPPPSYRPRIRASVEVPPAPVLQDREEESSNASSDLPLHTNIRV</sequence>
<name>A0A4S8M752_DENBC</name>
<feature type="compositionally biased region" description="Low complexity" evidence="1">
    <location>
        <begin position="294"/>
        <end position="306"/>
    </location>
</feature>
<evidence type="ECO:0000256" key="2">
    <source>
        <dbReference type="SAM" id="Phobius"/>
    </source>
</evidence>
<dbReference type="AlphaFoldDB" id="A0A4S8M752"/>
<dbReference type="EMBL" id="ML179142">
    <property type="protein sequence ID" value="THU98137.1"/>
    <property type="molecule type" value="Genomic_DNA"/>
</dbReference>
<dbReference type="OrthoDB" id="3265734at2759"/>
<protein>
    <submittedName>
        <fullName evidence="3">Uncharacterized protein</fullName>
    </submittedName>
</protein>
<feature type="transmembrane region" description="Helical" evidence="2">
    <location>
        <begin position="335"/>
        <end position="355"/>
    </location>
</feature>
<keyword evidence="2" id="KW-0812">Transmembrane</keyword>
<feature type="region of interest" description="Disordered" evidence="1">
    <location>
        <begin position="294"/>
        <end position="322"/>
    </location>
</feature>
<accession>A0A4S8M752</accession>
<gene>
    <name evidence="3" type="ORF">K435DRAFT_856961</name>
</gene>
<feature type="region of interest" description="Disordered" evidence="1">
    <location>
        <begin position="512"/>
        <end position="540"/>
    </location>
</feature>
<dbReference type="Proteomes" id="UP000297245">
    <property type="component" value="Unassembled WGS sequence"/>
</dbReference>
<organism evidence="3 4">
    <name type="scientific">Dendrothele bispora (strain CBS 962.96)</name>
    <dbReference type="NCBI Taxonomy" id="1314807"/>
    <lineage>
        <taxon>Eukaryota</taxon>
        <taxon>Fungi</taxon>
        <taxon>Dikarya</taxon>
        <taxon>Basidiomycota</taxon>
        <taxon>Agaricomycotina</taxon>
        <taxon>Agaricomycetes</taxon>
        <taxon>Agaricomycetidae</taxon>
        <taxon>Agaricales</taxon>
        <taxon>Agaricales incertae sedis</taxon>
        <taxon>Dendrothele</taxon>
    </lineage>
</organism>
<feature type="compositionally biased region" description="Polar residues" evidence="1">
    <location>
        <begin position="379"/>
        <end position="391"/>
    </location>
</feature>
<keyword evidence="2" id="KW-0472">Membrane</keyword>
<evidence type="ECO:0000256" key="1">
    <source>
        <dbReference type="SAM" id="MobiDB-lite"/>
    </source>
</evidence>
<reference evidence="3 4" key="1">
    <citation type="journal article" date="2019" name="Nat. Ecol. Evol.">
        <title>Megaphylogeny resolves global patterns of mushroom evolution.</title>
        <authorList>
            <person name="Varga T."/>
            <person name="Krizsan K."/>
            <person name="Foldi C."/>
            <person name="Dima B."/>
            <person name="Sanchez-Garcia M."/>
            <person name="Sanchez-Ramirez S."/>
            <person name="Szollosi G.J."/>
            <person name="Szarkandi J.G."/>
            <person name="Papp V."/>
            <person name="Albert L."/>
            <person name="Andreopoulos W."/>
            <person name="Angelini C."/>
            <person name="Antonin V."/>
            <person name="Barry K.W."/>
            <person name="Bougher N.L."/>
            <person name="Buchanan P."/>
            <person name="Buyck B."/>
            <person name="Bense V."/>
            <person name="Catcheside P."/>
            <person name="Chovatia M."/>
            <person name="Cooper J."/>
            <person name="Damon W."/>
            <person name="Desjardin D."/>
            <person name="Finy P."/>
            <person name="Geml J."/>
            <person name="Haridas S."/>
            <person name="Hughes K."/>
            <person name="Justo A."/>
            <person name="Karasinski D."/>
            <person name="Kautmanova I."/>
            <person name="Kiss B."/>
            <person name="Kocsube S."/>
            <person name="Kotiranta H."/>
            <person name="LaButti K.M."/>
            <person name="Lechner B.E."/>
            <person name="Liimatainen K."/>
            <person name="Lipzen A."/>
            <person name="Lukacs Z."/>
            <person name="Mihaltcheva S."/>
            <person name="Morgado L.N."/>
            <person name="Niskanen T."/>
            <person name="Noordeloos M.E."/>
            <person name="Ohm R.A."/>
            <person name="Ortiz-Santana B."/>
            <person name="Ovrebo C."/>
            <person name="Racz N."/>
            <person name="Riley R."/>
            <person name="Savchenko A."/>
            <person name="Shiryaev A."/>
            <person name="Soop K."/>
            <person name="Spirin V."/>
            <person name="Szebenyi C."/>
            <person name="Tomsovsky M."/>
            <person name="Tulloss R.E."/>
            <person name="Uehling J."/>
            <person name="Grigoriev I.V."/>
            <person name="Vagvolgyi C."/>
            <person name="Papp T."/>
            <person name="Martin F.M."/>
            <person name="Miettinen O."/>
            <person name="Hibbett D.S."/>
            <person name="Nagy L.G."/>
        </authorList>
    </citation>
    <scope>NUCLEOTIDE SEQUENCE [LARGE SCALE GENOMIC DNA]</scope>
    <source>
        <strain evidence="3 4">CBS 962.96</strain>
    </source>
</reference>
<keyword evidence="2" id="KW-1133">Transmembrane helix</keyword>
<evidence type="ECO:0000313" key="4">
    <source>
        <dbReference type="Proteomes" id="UP000297245"/>
    </source>
</evidence>
<keyword evidence="4" id="KW-1185">Reference proteome</keyword>
<proteinExistence type="predicted"/>
<feature type="compositionally biased region" description="Polar residues" evidence="1">
    <location>
        <begin position="398"/>
        <end position="414"/>
    </location>
</feature>
<feature type="compositionally biased region" description="Polar residues" evidence="1">
    <location>
        <begin position="430"/>
        <end position="442"/>
    </location>
</feature>
<dbReference type="Gene3D" id="2.60.120.260">
    <property type="entry name" value="Galactose-binding domain-like"/>
    <property type="match status" value="2"/>
</dbReference>
<evidence type="ECO:0000313" key="3">
    <source>
        <dbReference type="EMBL" id="THU98137.1"/>
    </source>
</evidence>